<keyword evidence="2" id="KW-1185">Reference proteome</keyword>
<organism evidence="1 2">
    <name type="scientific">Nephila pilipes</name>
    <name type="common">Giant wood spider</name>
    <name type="synonym">Nephila maculata</name>
    <dbReference type="NCBI Taxonomy" id="299642"/>
    <lineage>
        <taxon>Eukaryota</taxon>
        <taxon>Metazoa</taxon>
        <taxon>Ecdysozoa</taxon>
        <taxon>Arthropoda</taxon>
        <taxon>Chelicerata</taxon>
        <taxon>Arachnida</taxon>
        <taxon>Araneae</taxon>
        <taxon>Araneomorphae</taxon>
        <taxon>Entelegynae</taxon>
        <taxon>Araneoidea</taxon>
        <taxon>Nephilidae</taxon>
        <taxon>Nephila</taxon>
    </lineage>
</organism>
<protein>
    <submittedName>
        <fullName evidence="1">Uncharacterized protein</fullName>
    </submittedName>
</protein>
<sequence length="101" mass="11718">MALSYLERGWSGRSIRSQIPHVTLSPIQHVTRTLMTAMIIDKRFGEQDCDHWRPLPVCIGPLVDQHIIGFFKKPFCYCSGFSSIKHSIAMILLAFHFQYMY</sequence>
<dbReference type="Proteomes" id="UP000887013">
    <property type="component" value="Unassembled WGS sequence"/>
</dbReference>
<reference evidence="1" key="1">
    <citation type="submission" date="2020-08" db="EMBL/GenBank/DDBJ databases">
        <title>Multicomponent nature underlies the extraordinary mechanical properties of spider dragline silk.</title>
        <authorList>
            <person name="Kono N."/>
            <person name="Nakamura H."/>
            <person name="Mori M."/>
            <person name="Yoshida Y."/>
            <person name="Ohtoshi R."/>
            <person name="Malay A.D."/>
            <person name="Moran D.A.P."/>
            <person name="Tomita M."/>
            <person name="Numata K."/>
            <person name="Arakawa K."/>
        </authorList>
    </citation>
    <scope>NUCLEOTIDE SEQUENCE</scope>
</reference>
<comment type="caution">
    <text evidence="1">The sequence shown here is derived from an EMBL/GenBank/DDBJ whole genome shotgun (WGS) entry which is preliminary data.</text>
</comment>
<accession>A0A8X6NJM0</accession>
<evidence type="ECO:0000313" key="2">
    <source>
        <dbReference type="Proteomes" id="UP000887013"/>
    </source>
</evidence>
<evidence type="ECO:0000313" key="1">
    <source>
        <dbReference type="EMBL" id="GFT17666.1"/>
    </source>
</evidence>
<dbReference type="EMBL" id="BMAW01105061">
    <property type="protein sequence ID" value="GFT17666.1"/>
    <property type="molecule type" value="Genomic_DNA"/>
</dbReference>
<name>A0A8X6NJM0_NEPPI</name>
<proteinExistence type="predicted"/>
<dbReference type="AlphaFoldDB" id="A0A8X6NJM0"/>
<gene>
    <name evidence="1" type="ORF">NPIL_83931</name>
</gene>